<dbReference type="Proteomes" id="UP000611640">
    <property type="component" value="Chromosome"/>
</dbReference>
<protein>
    <submittedName>
        <fullName evidence="3">Uncharacterized protein</fullName>
    </submittedName>
</protein>
<dbReference type="AlphaFoldDB" id="A0A7R7DU95"/>
<evidence type="ECO:0000313" key="4">
    <source>
        <dbReference type="Proteomes" id="UP000611640"/>
    </source>
</evidence>
<sequence length="583" mass="60984">MLVSADAEEPAVPVRRRRRWPWVAAVAAVVVLAFLGVVVGAPLYREVFAPPTDRVLAAAAALRSAPAVSLAGGLSTKDRPVQRVEMTVGTKGETYGRLRGPGGTALVYSADGNTYLRADHGWLLANAPSDAGYQTDHWIAAGETMPLDLSRLTPAGIAGFLRSGLRRGDPKHAAVDAGAAYPTRIGGVGVHAYRLPHGAVAYLTSHRPYRVVAVDEPPGLAESGGHLALSVAPADRSRLRAAMAKGRRSFDDDATPAEPATYSTDPAEGRFGHCAPDSCSASSLVRADDGDTSAPGHLVGVFFADRAGKTPVGTCVAKRPHLKPGGSARVWCTTRGAAWHRYTATHDGGSVWFRSIALSPGYDGDQTQAVLDLNSATLQPMDWIVLESVGKSAEELAFADWLVTERELSVHRALALVDEVAGQGLLGLVPPLVKKGRLAVPTAAAAHPDRYREAARLAASGAGKVAVDSWTDPDGTRQRGDVFDVSGRRVVTTAMLDDRSSAGVRKAVAAAAKRARAQRMPDGFRRGLRIVVAPGSALYHVDPRALASTLRAAGVHGTTVRDIARVELVTGAGTGSVSAAALG</sequence>
<organism evidence="3 4">
    <name type="scientific">Actinocatenispora thailandica</name>
    <dbReference type="NCBI Taxonomy" id="227318"/>
    <lineage>
        <taxon>Bacteria</taxon>
        <taxon>Bacillati</taxon>
        <taxon>Actinomycetota</taxon>
        <taxon>Actinomycetes</taxon>
        <taxon>Micromonosporales</taxon>
        <taxon>Micromonosporaceae</taxon>
        <taxon>Actinocatenispora</taxon>
    </lineage>
</organism>
<evidence type="ECO:0000313" key="3">
    <source>
        <dbReference type="EMBL" id="BCJ37964.1"/>
    </source>
</evidence>
<keyword evidence="4" id="KW-1185">Reference proteome</keyword>
<dbReference type="KEGG" id="atl:Athai_54670"/>
<feature type="region of interest" description="Disordered" evidence="1">
    <location>
        <begin position="245"/>
        <end position="268"/>
    </location>
</feature>
<evidence type="ECO:0000256" key="1">
    <source>
        <dbReference type="SAM" id="MobiDB-lite"/>
    </source>
</evidence>
<dbReference type="RefSeq" id="WP_203964078.1">
    <property type="nucleotide sequence ID" value="NZ_AP023355.1"/>
</dbReference>
<keyword evidence="2" id="KW-1133">Transmembrane helix</keyword>
<keyword evidence="2" id="KW-0472">Membrane</keyword>
<dbReference type="EMBL" id="AP023355">
    <property type="protein sequence ID" value="BCJ37964.1"/>
    <property type="molecule type" value="Genomic_DNA"/>
</dbReference>
<accession>A0A7R7DU95</accession>
<proteinExistence type="predicted"/>
<gene>
    <name evidence="3" type="ORF">Athai_54670</name>
</gene>
<keyword evidence="2" id="KW-0812">Transmembrane</keyword>
<reference evidence="3 4" key="1">
    <citation type="submission" date="2020-08" db="EMBL/GenBank/DDBJ databases">
        <title>Whole genome shotgun sequence of Actinocatenispora thailandica NBRC 105041.</title>
        <authorList>
            <person name="Komaki H."/>
            <person name="Tamura T."/>
        </authorList>
    </citation>
    <scope>NUCLEOTIDE SEQUENCE [LARGE SCALE GENOMIC DNA]</scope>
    <source>
        <strain evidence="3 4">NBRC 105041</strain>
    </source>
</reference>
<name>A0A7R7DU95_9ACTN</name>
<evidence type="ECO:0000256" key="2">
    <source>
        <dbReference type="SAM" id="Phobius"/>
    </source>
</evidence>
<feature type="transmembrane region" description="Helical" evidence="2">
    <location>
        <begin position="20"/>
        <end position="44"/>
    </location>
</feature>